<dbReference type="InterPro" id="IPR015919">
    <property type="entry name" value="Cadherin-like_sf"/>
</dbReference>
<dbReference type="Gene3D" id="4.10.900.10">
    <property type="entry name" value="TCF3-CBD (Catenin binding domain)"/>
    <property type="match status" value="1"/>
</dbReference>
<keyword evidence="3" id="KW-1003">Cell membrane</keyword>
<dbReference type="EMBL" id="AFYH01146968">
    <property type="status" value="NOT_ANNOTATED_CDS"/>
    <property type="molecule type" value="Genomic_DNA"/>
</dbReference>
<keyword evidence="12" id="KW-0325">Glycoprotein</keyword>
<name>H3AXL4_LATCH</name>
<keyword evidence="9" id="KW-0965">Cell junction</keyword>
<keyword evidence="6" id="KW-0677">Repeat</keyword>
<evidence type="ECO:0000256" key="12">
    <source>
        <dbReference type="ARBA" id="ARBA00023180"/>
    </source>
</evidence>
<evidence type="ECO:0000256" key="6">
    <source>
        <dbReference type="ARBA" id="ARBA00022737"/>
    </source>
</evidence>
<dbReference type="EMBL" id="AFYH01146969">
    <property type="status" value="NOT_ANNOTATED_CDS"/>
    <property type="molecule type" value="Genomic_DNA"/>
</dbReference>
<dbReference type="EMBL" id="AFYH01146974">
    <property type="status" value="NOT_ANNOTATED_CDS"/>
    <property type="molecule type" value="Genomic_DNA"/>
</dbReference>
<dbReference type="EMBL" id="AFYH01146966">
    <property type="status" value="NOT_ANNOTATED_CDS"/>
    <property type="molecule type" value="Genomic_DNA"/>
</dbReference>
<dbReference type="GeneTree" id="ENSGT01030000234624"/>
<dbReference type="Pfam" id="PF00028">
    <property type="entry name" value="Cadherin"/>
    <property type="match status" value="2"/>
</dbReference>
<keyword evidence="4 15" id="KW-0812">Transmembrane</keyword>
<dbReference type="AlphaFoldDB" id="H3AXL4"/>
<feature type="domain" description="Cadherin" evidence="16">
    <location>
        <begin position="60"/>
        <end position="142"/>
    </location>
</feature>
<dbReference type="CDD" id="cd11304">
    <property type="entry name" value="Cadherin_repeat"/>
    <property type="match status" value="3"/>
</dbReference>
<evidence type="ECO:0000256" key="4">
    <source>
        <dbReference type="ARBA" id="ARBA00022692"/>
    </source>
</evidence>
<feature type="region of interest" description="Disordered" evidence="14">
    <location>
        <begin position="683"/>
        <end position="706"/>
    </location>
</feature>
<keyword evidence="18" id="KW-1185">Reference proteome</keyword>
<dbReference type="GO" id="GO:0007156">
    <property type="term" value="P:homophilic cell adhesion via plasma membrane adhesion molecules"/>
    <property type="evidence" value="ECO:0007669"/>
    <property type="project" value="InterPro"/>
</dbReference>
<evidence type="ECO:0000256" key="13">
    <source>
        <dbReference type="PROSITE-ProRule" id="PRU00043"/>
    </source>
</evidence>
<evidence type="ECO:0000256" key="1">
    <source>
        <dbReference type="ARBA" id="ARBA00004236"/>
    </source>
</evidence>
<dbReference type="FunFam" id="2.60.40.60:FF:000074">
    <property type="entry name" value="Desmoglein 4"/>
    <property type="match status" value="1"/>
</dbReference>
<dbReference type="SUPFAM" id="SSF49313">
    <property type="entry name" value="Cadherin-like"/>
    <property type="match status" value="4"/>
</dbReference>
<dbReference type="InParanoid" id="H3AXL4"/>
<keyword evidence="7 13" id="KW-0106">Calcium</keyword>
<dbReference type="Proteomes" id="UP000008672">
    <property type="component" value="Unassembled WGS sequence"/>
</dbReference>
<keyword evidence="5" id="KW-0479">Metal-binding</keyword>
<dbReference type="EMBL" id="AFYH01146973">
    <property type="status" value="NOT_ANNOTATED_CDS"/>
    <property type="molecule type" value="Genomic_DNA"/>
</dbReference>
<dbReference type="FunFam" id="2.60.40.60:FF:000031">
    <property type="entry name" value="Cadherin 3"/>
    <property type="match status" value="1"/>
</dbReference>
<dbReference type="EMBL" id="AFYH01146967">
    <property type="status" value="NOT_ANNOTATED_CDS"/>
    <property type="molecule type" value="Genomic_DNA"/>
</dbReference>
<dbReference type="EMBL" id="AFYH01146970">
    <property type="status" value="NOT_ANNOTATED_CDS"/>
    <property type="molecule type" value="Genomic_DNA"/>
</dbReference>
<evidence type="ECO:0000256" key="3">
    <source>
        <dbReference type="ARBA" id="ARBA00022475"/>
    </source>
</evidence>
<dbReference type="GO" id="GO:0030057">
    <property type="term" value="C:desmosome"/>
    <property type="evidence" value="ECO:0007669"/>
    <property type="project" value="UniProtKB-SubCell"/>
</dbReference>
<evidence type="ECO:0000256" key="5">
    <source>
        <dbReference type="ARBA" id="ARBA00022723"/>
    </source>
</evidence>
<feature type="domain" description="Cadherin" evidence="16">
    <location>
        <begin position="375"/>
        <end position="486"/>
    </location>
</feature>
<dbReference type="Gene3D" id="2.60.40.60">
    <property type="entry name" value="Cadherins"/>
    <property type="match status" value="4"/>
</dbReference>
<evidence type="ECO:0000256" key="11">
    <source>
        <dbReference type="ARBA" id="ARBA00023136"/>
    </source>
</evidence>
<dbReference type="SMART" id="SM00112">
    <property type="entry name" value="CA"/>
    <property type="match status" value="4"/>
</dbReference>
<dbReference type="STRING" id="7897.ENSLACP00000014385"/>
<feature type="transmembrane region" description="Helical" evidence="15">
    <location>
        <begin position="605"/>
        <end position="629"/>
    </location>
</feature>
<dbReference type="EMBL" id="AFYH01146965">
    <property type="status" value="NOT_ANNOTATED_CDS"/>
    <property type="molecule type" value="Genomic_DNA"/>
</dbReference>
<evidence type="ECO:0000256" key="2">
    <source>
        <dbReference type="ARBA" id="ARBA00004568"/>
    </source>
</evidence>
<dbReference type="GO" id="GO:0005509">
    <property type="term" value="F:calcium ion binding"/>
    <property type="evidence" value="ECO:0007669"/>
    <property type="project" value="UniProtKB-UniRule"/>
</dbReference>
<dbReference type="HOGENOM" id="CLU_005284_0_2_1"/>
<dbReference type="PRINTS" id="PR01818">
    <property type="entry name" value="DESMOCADHERN"/>
</dbReference>
<dbReference type="PANTHER" id="PTHR24025">
    <property type="entry name" value="DESMOGLEIN FAMILY MEMBER"/>
    <property type="match status" value="1"/>
</dbReference>
<evidence type="ECO:0000256" key="8">
    <source>
        <dbReference type="ARBA" id="ARBA00022889"/>
    </source>
</evidence>
<dbReference type="EMBL" id="AFYH01146971">
    <property type="status" value="NOT_ANNOTATED_CDS"/>
    <property type="molecule type" value="Genomic_DNA"/>
</dbReference>
<dbReference type="PROSITE" id="PS50268">
    <property type="entry name" value="CADHERIN_2"/>
    <property type="match status" value="3"/>
</dbReference>
<evidence type="ECO:0000256" key="15">
    <source>
        <dbReference type="SAM" id="Phobius"/>
    </source>
</evidence>
<dbReference type="PROSITE" id="PS00232">
    <property type="entry name" value="CADHERIN_1"/>
    <property type="match status" value="2"/>
</dbReference>
<keyword evidence="11 15" id="KW-0472">Membrane</keyword>
<evidence type="ECO:0000259" key="16">
    <source>
        <dbReference type="PROSITE" id="PS50268"/>
    </source>
</evidence>
<dbReference type="EMBL" id="AFYH01146972">
    <property type="status" value="NOT_ANNOTATED_CDS"/>
    <property type="molecule type" value="Genomic_DNA"/>
</dbReference>
<dbReference type="FunFam" id="2.60.40.60:FF:000011">
    <property type="entry name" value="Cadherin 1"/>
    <property type="match status" value="1"/>
</dbReference>
<sequence length="953" mass="105157">MAFEFGIGLHLKALKVCQGTYFSHRTDLRRQKREWIVPPVQITENEDCSKRNPIAKIRSDKVEEDPNVYYRISGKGANEPPYGLFVVDEKTGYINITRTVDREEFPFFILQGRAYNSLNTEIETPLELRVKIADVNDNDPVFTAEVFVGSVEELSERNTLVMNLNATDADEEGTPNSQIAYRILSQKPEDMLMFRIDKNTGKIYITGVNLDREVHSKPGLHWSIHDPDMKLTPAPGSKRVAPIQFHLSVCSKTIPLINYLCDQGKVEDLAVLVGVLSILIFGSDPAGIHYSTLIFFTFTCKRVHAHTHTHTHTHTHNGLNVCSKEVDYEELQNLQLNVAVKNKAAFHSSLASSGKRQSIPVKINIENMKEGPAFKPKQKPLFVKEESKTSDLMKIIGTYPAYDSDTGKIAGNMRYAKEFDPGNWLYIDPHTAEIKLKATLDRESPQLVDGVYTAKILAITEDHPAKTATGTILLNIEDVNDHCPTIVNMAPHMCKNAGRINVTAVDEDADPNAGPFTFHIVDEPKGNADKWEINKTHDTSVLITSKKPVWANLYEIQVDVKDRQGLSCPEKQTLKVEVCQCPDGINCAALRTSDEKTAELGGGAIGLMILGLLMLLLLTTTVVPLLLLFCKSENTDYKPALCGDSGIETLDKVNSDAGTVDTKKPLSSVPNYMFVPNPVDTGRPSFVPNPVGTGRPRPETATGIKGKGYHNGLTKSNILFDEFSMKQGQYDEGKHWTIPTTGGPGPLDRIEGILGGGGVLNEAFLDMYLTEWAQNYTEEMSQPASDFLIYNDEEMNSQCSVGCCSFIEDDQDDFLNDLGPKFKTLAEICIGKEISMDVQPSQFGSTLQSSSMAIDAVITKNTVGTSPALQVTKTVQEPKIQQNVVVTERSHSSDSDVQAVKLPVDSIVHKNVVVTEKSYSTGSGIKTTRLPADSMVQTDYVVTEKSYTAAPSL</sequence>
<keyword evidence="10 15" id="KW-1133">Transmembrane helix</keyword>
<dbReference type="eggNOG" id="KOG3594">
    <property type="taxonomic scope" value="Eukaryota"/>
</dbReference>
<dbReference type="PANTHER" id="PTHR24025:SF1">
    <property type="entry name" value="DESMOGLEIN-2"/>
    <property type="match status" value="1"/>
</dbReference>
<reference evidence="17" key="3">
    <citation type="submission" date="2025-09" db="UniProtKB">
        <authorList>
            <consortium name="Ensembl"/>
        </authorList>
    </citation>
    <scope>IDENTIFICATION</scope>
</reference>
<dbReference type="Ensembl" id="ENSLACT00000014485.1">
    <property type="protein sequence ID" value="ENSLACP00000014385.1"/>
    <property type="gene ID" value="ENSLACG00000012662.1"/>
</dbReference>
<protein>
    <recommendedName>
        <fullName evidence="16">Cadherin domain-containing protein</fullName>
    </recommendedName>
</protein>
<dbReference type="InterPro" id="IPR009122">
    <property type="entry name" value="Desmosomal_cadherin"/>
</dbReference>
<organism evidence="17 18">
    <name type="scientific">Latimeria chalumnae</name>
    <name type="common">Coelacanth</name>
    <dbReference type="NCBI Taxonomy" id="7897"/>
    <lineage>
        <taxon>Eukaryota</taxon>
        <taxon>Metazoa</taxon>
        <taxon>Chordata</taxon>
        <taxon>Craniata</taxon>
        <taxon>Vertebrata</taxon>
        <taxon>Euteleostomi</taxon>
        <taxon>Coelacanthiformes</taxon>
        <taxon>Coelacanthidae</taxon>
        <taxon>Latimeria</taxon>
    </lineage>
</organism>
<dbReference type="InterPro" id="IPR050971">
    <property type="entry name" value="Cadherin-domain_protein"/>
</dbReference>
<feature type="domain" description="Cadherin" evidence="16">
    <location>
        <begin position="143"/>
        <end position="257"/>
    </location>
</feature>
<evidence type="ECO:0000313" key="17">
    <source>
        <dbReference type="Ensembl" id="ENSLACP00000014385.1"/>
    </source>
</evidence>
<dbReference type="GO" id="GO:0005886">
    <property type="term" value="C:plasma membrane"/>
    <property type="evidence" value="ECO:0007669"/>
    <property type="project" value="UniProtKB-SubCell"/>
</dbReference>
<accession>H3AXL4</accession>
<dbReference type="InterPro" id="IPR002126">
    <property type="entry name" value="Cadherin-like_dom"/>
</dbReference>
<evidence type="ECO:0000313" key="18">
    <source>
        <dbReference type="Proteomes" id="UP000008672"/>
    </source>
</evidence>
<dbReference type="PRINTS" id="PR00205">
    <property type="entry name" value="CADHERIN"/>
</dbReference>
<dbReference type="FunCoup" id="H3AXL4">
    <property type="interactions" value="852"/>
</dbReference>
<dbReference type="InterPro" id="IPR027397">
    <property type="entry name" value="Catenin-bd_sf"/>
</dbReference>
<evidence type="ECO:0000256" key="10">
    <source>
        <dbReference type="ARBA" id="ARBA00022989"/>
    </source>
</evidence>
<evidence type="ECO:0000256" key="14">
    <source>
        <dbReference type="SAM" id="MobiDB-lite"/>
    </source>
</evidence>
<reference evidence="18" key="1">
    <citation type="submission" date="2011-08" db="EMBL/GenBank/DDBJ databases">
        <title>The draft genome of Latimeria chalumnae.</title>
        <authorList>
            <person name="Di Palma F."/>
            <person name="Alfoldi J."/>
            <person name="Johnson J."/>
            <person name="Berlin A."/>
            <person name="Gnerre S."/>
            <person name="Jaffe D."/>
            <person name="MacCallum I."/>
            <person name="Young S."/>
            <person name="Walker B.J."/>
            <person name="Lander E."/>
            <person name="Lindblad-Toh K."/>
        </authorList>
    </citation>
    <scope>NUCLEOTIDE SEQUENCE [LARGE SCALE GENOMIC DNA]</scope>
    <source>
        <strain evidence="18">Wild caught</strain>
    </source>
</reference>
<dbReference type="InterPro" id="IPR020894">
    <property type="entry name" value="Cadherin_CS"/>
</dbReference>
<reference evidence="17" key="2">
    <citation type="submission" date="2025-08" db="UniProtKB">
        <authorList>
            <consortium name="Ensembl"/>
        </authorList>
    </citation>
    <scope>IDENTIFICATION</scope>
</reference>
<dbReference type="OMA" id="FHSEFET"/>
<evidence type="ECO:0000256" key="7">
    <source>
        <dbReference type="ARBA" id="ARBA00022837"/>
    </source>
</evidence>
<evidence type="ECO:0000256" key="9">
    <source>
        <dbReference type="ARBA" id="ARBA00022949"/>
    </source>
</evidence>
<keyword evidence="8" id="KW-0130">Cell adhesion</keyword>
<comment type="subcellular location">
    <subcellularLocation>
        <location evidence="2">Cell junction</location>
        <location evidence="2">Desmosome</location>
    </subcellularLocation>
    <subcellularLocation>
        <location evidence="1">Cell membrane</location>
    </subcellularLocation>
</comment>
<dbReference type="FunFam" id="2.60.40.60:FF:000068">
    <property type="entry name" value="Desmoglein 1"/>
    <property type="match status" value="1"/>
</dbReference>
<proteinExistence type="predicted"/>